<evidence type="ECO:0000313" key="2">
    <source>
        <dbReference type="EMBL" id="SDI62778.1"/>
    </source>
</evidence>
<organism evidence="2 3">
    <name type="scientific">Salipiger marinus</name>
    <dbReference type="NCBI Taxonomy" id="555512"/>
    <lineage>
        <taxon>Bacteria</taxon>
        <taxon>Pseudomonadati</taxon>
        <taxon>Pseudomonadota</taxon>
        <taxon>Alphaproteobacteria</taxon>
        <taxon>Rhodobacterales</taxon>
        <taxon>Roseobacteraceae</taxon>
        <taxon>Salipiger</taxon>
    </lineage>
</organism>
<feature type="region of interest" description="Disordered" evidence="1">
    <location>
        <begin position="120"/>
        <end position="179"/>
    </location>
</feature>
<proteinExistence type="predicted"/>
<gene>
    <name evidence="2" type="ORF">SAMN04487993_1007165</name>
</gene>
<keyword evidence="3" id="KW-1185">Reference proteome</keyword>
<dbReference type="AlphaFoldDB" id="A0A1G8M4A8"/>
<feature type="compositionally biased region" description="Basic residues" evidence="1">
    <location>
        <begin position="135"/>
        <end position="153"/>
    </location>
</feature>
<evidence type="ECO:0000313" key="3">
    <source>
        <dbReference type="Proteomes" id="UP000199093"/>
    </source>
</evidence>
<dbReference type="Proteomes" id="UP000199093">
    <property type="component" value="Unassembled WGS sequence"/>
</dbReference>
<accession>A0A1G8M4A8</accession>
<protein>
    <submittedName>
        <fullName evidence="2">Uncharacterized protein</fullName>
    </submittedName>
</protein>
<evidence type="ECO:0000256" key="1">
    <source>
        <dbReference type="SAM" id="MobiDB-lite"/>
    </source>
</evidence>
<name>A0A1G8M4A8_9RHOB</name>
<reference evidence="2 3" key="1">
    <citation type="submission" date="2016-10" db="EMBL/GenBank/DDBJ databases">
        <authorList>
            <person name="de Groot N.N."/>
        </authorList>
    </citation>
    <scope>NUCLEOTIDE SEQUENCE [LARGE SCALE GENOMIC DNA]</scope>
    <source>
        <strain evidence="2 3">DSM 26424</strain>
    </source>
</reference>
<dbReference type="EMBL" id="FNEJ01000007">
    <property type="protein sequence ID" value="SDI62778.1"/>
    <property type="molecule type" value="Genomic_DNA"/>
</dbReference>
<sequence>MGTAWTGPIPNFIRIAPGDRTPDMVAQRDQPAARDLRLLHDHRSRGPVRQLAGIARRKRTPFGQLLPAPEGRRKPREISQSGAGAVALVPTGPDSWQESSPLSRSVTFWITFLGAISASNSPPSCPPPCVAATAARRRRPTAARLHRGWRRNRPSPPAPPRSGSDHLSPGSTWSHGPKRRRSILAVSGTSAARSTLRCVRQGIKGSGCVGVTCSWQSGTMRRKVGKASRRLVEPGFPYLPARRSRLALIPGNWSV</sequence>